<sequence>MLCVAFNHLNQRQYDKLLTCTKSDNLHIHEICATIGQGWSSRCQFGDEWVQCMADPDSPSSEGRCPSRAIKGPLTSENRAIFEGLMLMWDEVHQSSKVLDCLHRKIDRLEEAIEVLLGDENHTAINEHSQGNEDGIWHRQVEADILHRGRNNEMIADIPPDQADAKTTDTLTGTSLGNRLHPHDWKVNADEFRPSIIDISDDEPIVHSEVHARTPLFKLSDDEEDKATVQLRSQQTPFSVSIPVDPEIIVISDDNDEVEITGSRKHALLQHESFSRKRGHHI</sequence>
<name>A0AA39U5P8_9AGAR</name>
<keyword evidence="2" id="KW-1185">Reference proteome</keyword>
<dbReference type="AlphaFoldDB" id="A0AA39U5P8"/>
<organism evidence="1 2">
    <name type="scientific">Armillaria novae-zelandiae</name>
    <dbReference type="NCBI Taxonomy" id="153914"/>
    <lineage>
        <taxon>Eukaryota</taxon>
        <taxon>Fungi</taxon>
        <taxon>Dikarya</taxon>
        <taxon>Basidiomycota</taxon>
        <taxon>Agaricomycotina</taxon>
        <taxon>Agaricomycetes</taxon>
        <taxon>Agaricomycetidae</taxon>
        <taxon>Agaricales</taxon>
        <taxon>Marasmiineae</taxon>
        <taxon>Physalacriaceae</taxon>
        <taxon>Armillaria</taxon>
    </lineage>
</organism>
<dbReference type="Proteomes" id="UP001175227">
    <property type="component" value="Unassembled WGS sequence"/>
</dbReference>
<comment type="caution">
    <text evidence="1">The sequence shown here is derived from an EMBL/GenBank/DDBJ whole genome shotgun (WGS) entry which is preliminary data.</text>
</comment>
<evidence type="ECO:0000313" key="2">
    <source>
        <dbReference type="Proteomes" id="UP001175227"/>
    </source>
</evidence>
<proteinExistence type="predicted"/>
<dbReference type="EMBL" id="JAUEPR010000053">
    <property type="protein sequence ID" value="KAK0471209.1"/>
    <property type="molecule type" value="Genomic_DNA"/>
</dbReference>
<accession>A0AA39U5P8</accession>
<evidence type="ECO:0000313" key="1">
    <source>
        <dbReference type="EMBL" id="KAK0471209.1"/>
    </source>
</evidence>
<protein>
    <submittedName>
        <fullName evidence="1">Uncharacterized protein</fullName>
    </submittedName>
</protein>
<reference evidence="1" key="1">
    <citation type="submission" date="2023-06" db="EMBL/GenBank/DDBJ databases">
        <authorList>
            <consortium name="Lawrence Berkeley National Laboratory"/>
            <person name="Ahrendt S."/>
            <person name="Sahu N."/>
            <person name="Indic B."/>
            <person name="Wong-Bajracharya J."/>
            <person name="Merenyi Z."/>
            <person name="Ke H.-M."/>
            <person name="Monk M."/>
            <person name="Kocsube S."/>
            <person name="Drula E."/>
            <person name="Lipzen A."/>
            <person name="Balint B."/>
            <person name="Henrissat B."/>
            <person name="Andreopoulos B."/>
            <person name="Martin F.M."/>
            <person name="Harder C.B."/>
            <person name="Rigling D."/>
            <person name="Ford K.L."/>
            <person name="Foster G.D."/>
            <person name="Pangilinan J."/>
            <person name="Papanicolaou A."/>
            <person name="Barry K."/>
            <person name="LaButti K."/>
            <person name="Viragh M."/>
            <person name="Koriabine M."/>
            <person name="Yan M."/>
            <person name="Riley R."/>
            <person name="Champramary S."/>
            <person name="Plett K.L."/>
            <person name="Tsai I.J."/>
            <person name="Slot J."/>
            <person name="Sipos G."/>
            <person name="Plett J."/>
            <person name="Nagy L.G."/>
            <person name="Grigoriev I.V."/>
        </authorList>
    </citation>
    <scope>NUCLEOTIDE SEQUENCE</scope>
    <source>
        <strain evidence="1">ICMP 16352</strain>
    </source>
</reference>
<gene>
    <name evidence="1" type="ORF">IW261DRAFT_1572237</name>
</gene>